<dbReference type="InterPro" id="IPR051163">
    <property type="entry name" value="Sodium:Solute_Symporter_SSF"/>
</dbReference>
<feature type="transmembrane region" description="Helical" evidence="12">
    <location>
        <begin position="73"/>
        <end position="94"/>
    </location>
</feature>
<dbReference type="GO" id="GO:0006814">
    <property type="term" value="P:sodium ion transport"/>
    <property type="evidence" value="ECO:0007669"/>
    <property type="project" value="UniProtKB-KW"/>
</dbReference>
<dbReference type="Proteomes" id="UP000006334">
    <property type="component" value="Unassembled WGS sequence"/>
</dbReference>
<protein>
    <submittedName>
        <fullName evidence="13">Sodium:solute symporter family protein</fullName>
    </submittedName>
</protein>
<comment type="subcellular location">
    <subcellularLocation>
        <location evidence="1">Cell membrane</location>
        <topology evidence="1">Multi-pass membrane protein</topology>
    </subcellularLocation>
</comment>
<evidence type="ECO:0000256" key="9">
    <source>
        <dbReference type="ARBA" id="ARBA00023136"/>
    </source>
</evidence>
<evidence type="ECO:0000256" key="1">
    <source>
        <dbReference type="ARBA" id="ARBA00004651"/>
    </source>
</evidence>
<feature type="transmembrane region" description="Helical" evidence="12">
    <location>
        <begin position="407"/>
        <end position="424"/>
    </location>
</feature>
<keyword evidence="6 12" id="KW-1133">Transmembrane helix</keyword>
<comment type="caution">
    <text evidence="13">The sequence shown here is derived from an EMBL/GenBank/DDBJ whole genome shotgun (WGS) entry which is preliminary data.</text>
</comment>
<name>K6Y8N1_9ALTE</name>
<evidence type="ECO:0000313" key="13">
    <source>
        <dbReference type="EMBL" id="GAC13008.1"/>
    </source>
</evidence>
<feature type="transmembrane region" description="Helical" evidence="12">
    <location>
        <begin position="6"/>
        <end position="23"/>
    </location>
</feature>
<accession>K6Y8N1</accession>
<dbReference type="eggNOG" id="COG0591">
    <property type="taxonomic scope" value="Bacteria"/>
</dbReference>
<feature type="transmembrane region" description="Helical" evidence="12">
    <location>
        <begin position="119"/>
        <end position="140"/>
    </location>
</feature>
<proteinExistence type="inferred from homology"/>
<evidence type="ECO:0000313" key="14">
    <source>
        <dbReference type="Proteomes" id="UP000006334"/>
    </source>
</evidence>
<feature type="transmembrane region" description="Helical" evidence="12">
    <location>
        <begin position="431"/>
        <end position="450"/>
    </location>
</feature>
<keyword evidence="9 12" id="KW-0472">Membrane</keyword>
<keyword evidence="3" id="KW-0813">Transport</keyword>
<evidence type="ECO:0000256" key="10">
    <source>
        <dbReference type="ARBA" id="ARBA00023201"/>
    </source>
</evidence>
<evidence type="ECO:0000256" key="4">
    <source>
        <dbReference type="ARBA" id="ARBA00022475"/>
    </source>
</evidence>
<feature type="transmembrane region" description="Helical" evidence="12">
    <location>
        <begin position="231"/>
        <end position="250"/>
    </location>
</feature>
<evidence type="ECO:0000256" key="11">
    <source>
        <dbReference type="RuleBase" id="RU362091"/>
    </source>
</evidence>
<dbReference type="NCBIfam" id="TIGR00813">
    <property type="entry name" value="sss"/>
    <property type="match status" value="1"/>
</dbReference>
<evidence type="ECO:0000256" key="7">
    <source>
        <dbReference type="ARBA" id="ARBA00023053"/>
    </source>
</evidence>
<dbReference type="EMBL" id="BAEN01000014">
    <property type="protein sequence ID" value="GAC13008.1"/>
    <property type="molecule type" value="Genomic_DNA"/>
</dbReference>
<feature type="transmembrane region" description="Helical" evidence="12">
    <location>
        <begin position="176"/>
        <end position="198"/>
    </location>
</feature>
<feature type="transmembrane region" description="Helical" evidence="12">
    <location>
        <begin position="271"/>
        <end position="297"/>
    </location>
</feature>
<feature type="transmembrane region" description="Helical" evidence="12">
    <location>
        <begin position="317"/>
        <end position="339"/>
    </location>
</feature>
<keyword evidence="14" id="KW-1185">Reference proteome</keyword>
<dbReference type="Pfam" id="PF00474">
    <property type="entry name" value="SSF"/>
    <property type="match status" value="1"/>
</dbReference>
<dbReference type="AlphaFoldDB" id="K6Y8N1"/>
<gene>
    <name evidence="13" type="ORF">GLIP_0361</name>
</gene>
<dbReference type="PROSITE" id="PS50283">
    <property type="entry name" value="NA_SOLUT_SYMP_3"/>
    <property type="match status" value="1"/>
</dbReference>
<evidence type="ECO:0000256" key="2">
    <source>
        <dbReference type="ARBA" id="ARBA00006434"/>
    </source>
</evidence>
<comment type="similarity">
    <text evidence="2 11">Belongs to the sodium:solute symporter (SSF) (TC 2.A.21) family.</text>
</comment>
<dbReference type="GO" id="GO:0005886">
    <property type="term" value="C:plasma membrane"/>
    <property type="evidence" value="ECO:0007669"/>
    <property type="project" value="UniProtKB-SubCell"/>
</dbReference>
<organism evidence="13 14">
    <name type="scientific">Aliiglaciecola lipolytica E3</name>
    <dbReference type="NCBI Taxonomy" id="1127673"/>
    <lineage>
        <taxon>Bacteria</taxon>
        <taxon>Pseudomonadati</taxon>
        <taxon>Pseudomonadota</taxon>
        <taxon>Gammaproteobacteria</taxon>
        <taxon>Alteromonadales</taxon>
        <taxon>Alteromonadaceae</taxon>
        <taxon>Aliiglaciecola</taxon>
    </lineage>
</organism>
<keyword evidence="5 12" id="KW-0812">Transmembrane</keyword>
<keyword evidence="4" id="KW-1003">Cell membrane</keyword>
<dbReference type="OrthoDB" id="9803348at2"/>
<dbReference type="PANTHER" id="PTHR42985">
    <property type="entry name" value="SODIUM-COUPLED MONOCARBOXYLATE TRANSPORTER"/>
    <property type="match status" value="1"/>
</dbReference>
<feature type="transmembrane region" description="Helical" evidence="12">
    <location>
        <begin position="490"/>
        <end position="514"/>
    </location>
</feature>
<feature type="transmembrane region" description="Helical" evidence="12">
    <location>
        <begin position="377"/>
        <end position="401"/>
    </location>
</feature>
<keyword evidence="10" id="KW-0739">Sodium transport</keyword>
<dbReference type="InterPro" id="IPR001734">
    <property type="entry name" value="Na/solute_symporter"/>
</dbReference>
<feature type="transmembrane region" description="Helical" evidence="12">
    <location>
        <begin position="152"/>
        <end position="169"/>
    </location>
</feature>
<feature type="transmembrane region" description="Helical" evidence="12">
    <location>
        <begin position="456"/>
        <end position="478"/>
    </location>
</feature>
<evidence type="ECO:0000256" key="12">
    <source>
        <dbReference type="SAM" id="Phobius"/>
    </source>
</evidence>
<dbReference type="STRING" id="1127673.GLIP_0361"/>
<dbReference type="InterPro" id="IPR038377">
    <property type="entry name" value="Na/Glc_symporter_sf"/>
</dbReference>
<keyword evidence="8" id="KW-0406">Ion transport</keyword>
<dbReference type="RefSeq" id="WP_008842828.1">
    <property type="nucleotide sequence ID" value="NZ_BAEN01000014.1"/>
</dbReference>
<evidence type="ECO:0000256" key="6">
    <source>
        <dbReference type="ARBA" id="ARBA00022989"/>
    </source>
</evidence>
<feature type="transmembrane region" description="Helical" evidence="12">
    <location>
        <begin position="44"/>
        <end position="67"/>
    </location>
</feature>
<dbReference type="PANTHER" id="PTHR42985:SF40">
    <property type="entry name" value="LD47995P-RELATED"/>
    <property type="match status" value="1"/>
</dbReference>
<sequence length="519" mass="56244">MSALDYSIVAVYLLGLLAMGLALRHQKNRDDYFLGGRSLPWPALSLSVMATQLSAVSFISAPAFVGLREGGGLIWLSYELALPIAVALMLWRLLPSLHASGVVSVYDYLERRFSRSTRLLISFVFQLSRSVATAIMIYAISLILQGTMGLEQWHSIVLIGVITLIYSALGGMKAVVWGDAVQMILIFVGALTCLWVALDHIGGVEKALMLIEPQRLVAVKPDQFGFSGNDFGLLPMLFGGLVLYASYYGCDQSEAQRSLSAHNLSDLRKMMLTVAVCRFPITLVYCAAGLIIGALVMTTPSLQAQIPADNPDWMMPIFIINYLPSGIIGLLVVAIMAAAMSSLSSAVNSLAAVSVEDICRLFKHQPSNDAYLKYARLAGIGWGLITLFLSLVAGDIAPTIIEAINKIGSVFYGPVLAIFLLGIYSKKIASVAANTGLAAGVLVNMSLWLFNSPIFWFWWNLIGFVTTISVGLLMTVFTKPTSSHQPSVRLLKLSNVLILVALSVLLTLFCFFLPDILTA</sequence>
<evidence type="ECO:0000256" key="3">
    <source>
        <dbReference type="ARBA" id="ARBA00022448"/>
    </source>
</evidence>
<evidence type="ECO:0000256" key="5">
    <source>
        <dbReference type="ARBA" id="ARBA00022692"/>
    </source>
</evidence>
<dbReference type="GO" id="GO:0015293">
    <property type="term" value="F:symporter activity"/>
    <property type="evidence" value="ECO:0007669"/>
    <property type="project" value="TreeGrafter"/>
</dbReference>
<keyword evidence="7" id="KW-0915">Sodium</keyword>
<reference evidence="13 14" key="1">
    <citation type="journal article" date="2017" name="Antonie Van Leeuwenhoek">
        <title>Rhizobium rhizosphaerae sp. nov., a novel species isolated from rice rhizosphere.</title>
        <authorList>
            <person name="Zhao J.J."/>
            <person name="Zhang J."/>
            <person name="Zhang R.J."/>
            <person name="Zhang C.W."/>
            <person name="Yin H.Q."/>
            <person name="Zhang X.X."/>
        </authorList>
    </citation>
    <scope>NUCLEOTIDE SEQUENCE [LARGE SCALE GENOMIC DNA]</scope>
    <source>
        <strain evidence="13 14">E3</strain>
    </source>
</reference>
<evidence type="ECO:0000256" key="8">
    <source>
        <dbReference type="ARBA" id="ARBA00023065"/>
    </source>
</evidence>
<dbReference type="Gene3D" id="1.20.1730.10">
    <property type="entry name" value="Sodium/glucose cotransporter"/>
    <property type="match status" value="1"/>
</dbReference>